<keyword evidence="8" id="KW-1185">Reference proteome</keyword>
<keyword evidence="5 6" id="KW-0472">Membrane</keyword>
<evidence type="ECO:0008006" key="9">
    <source>
        <dbReference type="Google" id="ProtNLM"/>
    </source>
</evidence>
<protein>
    <recommendedName>
        <fullName evidence="9">Polysaccharide biosynthesis protein</fullName>
    </recommendedName>
</protein>
<feature type="transmembrane region" description="Helical" evidence="6">
    <location>
        <begin position="338"/>
        <end position="359"/>
    </location>
</feature>
<feature type="transmembrane region" description="Helical" evidence="6">
    <location>
        <begin position="139"/>
        <end position="160"/>
    </location>
</feature>
<sequence>MANRMFKALASRVVSRFIGAVLQALSFFLIARAVGATEFGWFAQGMACGYVGAAIASLGLSNRVLTVNGQSDPGATAGKFFAARTFSIPVGVGFAVLVALIFGLPWTAVVLLGLAVALFDHYTDFLQAALAGLTRDTKAVVVIMAQRLLPFVALIGALVINPDYLLWAFAGGTIAGIGVGVVLVASSVRWARSAGALFDDKAVGFWFSGIASSLPQLQPAIAGAVLGPAVAGVYAVAVRVTSPLSIVPIGIQTILVPRISTANAERVRLVTKQALIVSAVYAALLAVLAFPLGWAADIALGEGFDHIVSLVAAFTVMSGAAAIAQVSYGRLIARHRAGLGAAIVIITTLVNLGFLWVIGDFAGAGWLWTVPLIGSVLGITAFTIADIRTSGPKASGEHAVTAKAGAPLG</sequence>
<feature type="transmembrane region" description="Helical" evidence="6">
    <location>
        <begin position="166"/>
        <end position="185"/>
    </location>
</feature>
<keyword evidence="4 6" id="KW-1133">Transmembrane helix</keyword>
<evidence type="ECO:0000256" key="3">
    <source>
        <dbReference type="ARBA" id="ARBA00022692"/>
    </source>
</evidence>
<comment type="subcellular location">
    <subcellularLocation>
        <location evidence="1">Cell membrane</location>
        <topology evidence="1">Multi-pass membrane protein</topology>
    </subcellularLocation>
</comment>
<dbReference type="PANTHER" id="PTHR30250:SF26">
    <property type="entry name" value="PSMA PROTEIN"/>
    <property type="match status" value="1"/>
</dbReference>
<dbReference type="PANTHER" id="PTHR30250">
    <property type="entry name" value="PST FAMILY PREDICTED COLANIC ACID TRANSPORTER"/>
    <property type="match status" value="1"/>
</dbReference>
<evidence type="ECO:0000256" key="6">
    <source>
        <dbReference type="SAM" id="Phobius"/>
    </source>
</evidence>
<proteinExistence type="predicted"/>
<dbReference type="EMBL" id="BMJH01000002">
    <property type="protein sequence ID" value="GGC67123.1"/>
    <property type="molecule type" value="Genomic_DNA"/>
</dbReference>
<reference evidence="7" key="2">
    <citation type="submission" date="2020-09" db="EMBL/GenBank/DDBJ databases">
        <authorList>
            <person name="Sun Q."/>
            <person name="Zhou Y."/>
        </authorList>
    </citation>
    <scope>NUCLEOTIDE SEQUENCE</scope>
    <source>
        <strain evidence="7">CGMCC 1.15478</strain>
    </source>
</reference>
<feature type="transmembrane region" description="Helical" evidence="6">
    <location>
        <begin position="307"/>
        <end position="326"/>
    </location>
</feature>
<dbReference type="GO" id="GO:0005886">
    <property type="term" value="C:plasma membrane"/>
    <property type="evidence" value="ECO:0007669"/>
    <property type="project" value="UniProtKB-SubCell"/>
</dbReference>
<gene>
    <name evidence="7" type="ORF">GCM10011410_19730</name>
</gene>
<evidence type="ECO:0000256" key="2">
    <source>
        <dbReference type="ARBA" id="ARBA00022475"/>
    </source>
</evidence>
<evidence type="ECO:0000256" key="5">
    <source>
        <dbReference type="ARBA" id="ARBA00023136"/>
    </source>
</evidence>
<evidence type="ECO:0000256" key="4">
    <source>
        <dbReference type="ARBA" id="ARBA00022989"/>
    </source>
</evidence>
<organism evidence="7 8">
    <name type="scientific">Hoyosella rhizosphaerae</name>
    <dbReference type="NCBI Taxonomy" id="1755582"/>
    <lineage>
        <taxon>Bacteria</taxon>
        <taxon>Bacillati</taxon>
        <taxon>Actinomycetota</taxon>
        <taxon>Actinomycetes</taxon>
        <taxon>Mycobacteriales</taxon>
        <taxon>Hoyosellaceae</taxon>
        <taxon>Hoyosella</taxon>
    </lineage>
</organism>
<evidence type="ECO:0000313" key="8">
    <source>
        <dbReference type="Proteomes" id="UP000641514"/>
    </source>
</evidence>
<feature type="transmembrane region" description="Helical" evidence="6">
    <location>
        <begin position="365"/>
        <end position="385"/>
    </location>
</feature>
<dbReference type="AlphaFoldDB" id="A0A916UB11"/>
<evidence type="ECO:0000256" key="1">
    <source>
        <dbReference type="ARBA" id="ARBA00004651"/>
    </source>
</evidence>
<dbReference type="Proteomes" id="UP000641514">
    <property type="component" value="Unassembled WGS sequence"/>
</dbReference>
<accession>A0A916UB11</accession>
<feature type="transmembrane region" description="Helical" evidence="6">
    <location>
        <begin position="94"/>
        <end position="119"/>
    </location>
</feature>
<dbReference type="RefSeq" id="WP_188673868.1">
    <property type="nucleotide sequence ID" value="NZ_BMJH01000002.1"/>
</dbReference>
<dbReference type="InterPro" id="IPR050833">
    <property type="entry name" value="Poly_Biosynth_Transport"/>
</dbReference>
<comment type="caution">
    <text evidence="7">The sequence shown here is derived from an EMBL/GenBank/DDBJ whole genome shotgun (WGS) entry which is preliminary data.</text>
</comment>
<reference evidence="7" key="1">
    <citation type="journal article" date="2014" name="Int. J. Syst. Evol. Microbiol.">
        <title>Complete genome sequence of Corynebacterium casei LMG S-19264T (=DSM 44701T), isolated from a smear-ripened cheese.</title>
        <authorList>
            <consortium name="US DOE Joint Genome Institute (JGI-PGF)"/>
            <person name="Walter F."/>
            <person name="Albersmeier A."/>
            <person name="Kalinowski J."/>
            <person name="Ruckert C."/>
        </authorList>
    </citation>
    <scope>NUCLEOTIDE SEQUENCE</scope>
    <source>
        <strain evidence="7">CGMCC 1.15478</strain>
    </source>
</reference>
<evidence type="ECO:0000313" key="7">
    <source>
        <dbReference type="EMBL" id="GGC67123.1"/>
    </source>
</evidence>
<feature type="transmembrane region" description="Helical" evidence="6">
    <location>
        <begin position="274"/>
        <end position="295"/>
    </location>
</feature>
<name>A0A916UB11_9ACTN</name>
<keyword evidence="2" id="KW-1003">Cell membrane</keyword>
<keyword evidence="3 6" id="KW-0812">Transmembrane</keyword>